<proteinExistence type="predicted"/>
<dbReference type="AlphaFoldDB" id="A0A6G0IU97"/>
<keyword evidence="3" id="KW-1185">Reference proteome</keyword>
<name>A0A6G0IU97_LARCR</name>
<evidence type="ECO:0000256" key="1">
    <source>
        <dbReference type="SAM" id="MobiDB-lite"/>
    </source>
</evidence>
<feature type="compositionally biased region" description="Basic residues" evidence="1">
    <location>
        <begin position="75"/>
        <end position="88"/>
    </location>
</feature>
<accession>A0A6G0IU97</accession>
<dbReference type="Proteomes" id="UP000424527">
    <property type="component" value="Unassembled WGS sequence"/>
</dbReference>
<protein>
    <submittedName>
        <fullName evidence="2">Uncharacterized protein</fullName>
    </submittedName>
</protein>
<organism evidence="2 3">
    <name type="scientific">Larimichthys crocea</name>
    <name type="common">Large yellow croaker</name>
    <name type="synonym">Pseudosciaena crocea</name>
    <dbReference type="NCBI Taxonomy" id="215358"/>
    <lineage>
        <taxon>Eukaryota</taxon>
        <taxon>Metazoa</taxon>
        <taxon>Chordata</taxon>
        <taxon>Craniata</taxon>
        <taxon>Vertebrata</taxon>
        <taxon>Euteleostomi</taxon>
        <taxon>Actinopterygii</taxon>
        <taxon>Neopterygii</taxon>
        <taxon>Teleostei</taxon>
        <taxon>Neoteleostei</taxon>
        <taxon>Acanthomorphata</taxon>
        <taxon>Eupercaria</taxon>
        <taxon>Sciaenidae</taxon>
        <taxon>Larimichthys</taxon>
    </lineage>
</organism>
<evidence type="ECO:0000313" key="3">
    <source>
        <dbReference type="Proteomes" id="UP000424527"/>
    </source>
</evidence>
<sequence>MATDLYLTADWPGLQKSNHPTRLRAANQKLVSFMCGLGLVGGPAAVAAGLSGLAGISEEAGASAGGATGDAAAPRRVRGRRLRPGRAHGRGWRWGAVSAVGRAWGGCGGGRDIGDEDSDEGVPGELRAPGDTEKVVGVLRPNLASNSLHTAKLA</sequence>
<reference evidence="2 3" key="1">
    <citation type="submission" date="2019-07" db="EMBL/GenBank/DDBJ databases">
        <title>Chromosome genome assembly for large yellow croaker.</title>
        <authorList>
            <person name="Xiao S."/>
        </authorList>
    </citation>
    <scope>NUCLEOTIDE SEQUENCE [LARGE SCALE GENOMIC DNA]</scope>
    <source>
        <strain evidence="2">JMULYC20181020</strain>
        <tissue evidence="2">Muscle</tissue>
    </source>
</reference>
<feature type="region of interest" description="Disordered" evidence="1">
    <location>
        <begin position="108"/>
        <end position="133"/>
    </location>
</feature>
<dbReference type="EMBL" id="REGW02000006">
    <property type="protein sequence ID" value="KAE8294851.1"/>
    <property type="molecule type" value="Genomic_DNA"/>
</dbReference>
<evidence type="ECO:0000313" key="2">
    <source>
        <dbReference type="EMBL" id="KAE8294851.1"/>
    </source>
</evidence>
<comment type="caution">
    <text evidence="2">The sequence shown here is derived from an EMBL/GenBank/DDBJ whole genome shotgun (WGS) entry which is preliminary data.</text>
</comment>
<feature type="region of interest" description="Disordered" evidence="1">
    <location>
        <begin position="60"/>
        <end position="88"/>
    </location>
</feature>
<gene>
    <name evidence="2" type="ORF">D5F01_LYC05771</name>
</gene>